<keyword evidence="2" id="KW-0238">DNA-binding</keyword>
<dbReference type="Proteomes" id="UP000278085">
    <property type="component" value="Unassembled WGS sequence"/>
</dbReference>
<dbReference type="InterPro" id="IPR050204">
    <property type="entry name" value="AraC_XylS_family_regulators"/>
</dbReference>
<accession>A0A430HPJ8</accession>
<name>A0A430HPJ8_9BURK</name>
<evidence type="ECO:0000256" key="1">
    <source>
        <dbReference type="ARBA" id="ARBA00023015"/>
    </source>
</evidence>
<dbReference type="EMBL" id="RXLQ01000004">
    <property type="protein sequence ID" value="RSZ59440.1"/>
    <property type="molecule type" value="Genomic_DNA"/>
</dbReference>
<dbReference type="PROSITE" id="PS01124">
    <property type="entry name" value="HTH_ARAC_FAMILY_2"/>
    <property type="match status" value="1"/>
</dbReference>
<dbReference type="SMART" id="SM00342">
    <property type="entry name" value="HTH_ARAC"/>
    <property type="match status" value="1"/>
</dbReference>
<reference evidence="5 6" key="1">
    <citation type="submission" date="2018-12" db="EMBL/GenBank/DDBJ databases">
        <authorList>
            <person name="Yang E."/>
        </authorList>
    </citation>
    <scope>NUCLEOTIDE SEQUENCE [LARGE SCALE GENOMIC DNA]</scope>
    <source>
        <strain evidence="5 6">SOD</strain>
    </source>
</reference>
<dbReference type="InterPro" id="IPR020449">
    <property type="entry name" value="Tscrpt_reg_AraC-type_HTH"/>
</dbReference>
<evidence type="ECO:0000313" key="6">
    <source>
        <dbReference type="Proteomes" id="UP000278085"/>
    </source>
</evidence>
<dbReference type="InterPro" id="IPR032783">
    <property type="entry name" value="AraC_lig"/>
</dbReference>
<keyword evidence="3" id="KW-0804">Transcription</keyword>
<dbReference type="InterPro" id="IPR018060">
    <property type="entry name" value="HTH_AraC"/>
</dbReference>
<sequence length="299" mass="31699">MVDPLAEVVTLLQPRAPFSKVVGGAGAWRLRRAGAGQPFYCVLLDGACRLQVDGCAPVALAQGDFVLIPSVSGFTMSSGTPPPARDADTTPVALLDGQVRLGAQDAPADVLLLVGHCVFGSPDAALLVSLLPQLVHVRGEARLATLVRLVADESRAQRPARDPVLARLLEVLLIEALRCSAGTAAPPGLLRGLADERLALALRRIHENITRPWTVAQLAKEAALSRSAFFERFSRAVGMPPMAYLLAWRMALASDLLRRREGGVAEVAARVGYASASAFSVAFTRHVGLPPARFARAQP</sequence>
<dbReference type="PANTHER" id="PTHR46796:SF7">
    <property type="entry name" value="ARAC FAMILY TRANSCRIPTIONAL REGULATOR"/>
    <property type="match status" value="1"/>
</dbReference>
<dbReference type="InterPro" id="IPR009057">
    <property type="entry name" value="Homeodomain-like_sf"/>
</dbReference>
<evidence type="ECO:0000256" key="2">
    <source>
        <dbReference type="ARBA" id="ARBA00023125"/>
    </source>
</evidence>
<evidence type="ECO:0000259" key="4">
    <source>
        <dbReference type="PROSITE" id="PS01124"/>
    </source>
</evidence>
<evidence type="ECO:0000313" key="5">
    <source>
        <dbReference type="EMBL" id="RSZ59440.1"/>
    </source>
</evidence>
<dbReference type="OrthoDB" id="9789899at2"/>
<dbReference type="PRINTS" id="PR00032">
    <property type="entry name" value="HTHARAC"/>
</dbReference>
<proteinExistence type="predicted"/>
<dbReference type="Pfam" id="PF12833">
    <property type="entry name" value="HTH_18"/>
    <property type="match status" value="1"/>
</dbReference>
<keyword evidence="6" id="KW-1185">Reference proteome</keyword>
<gene>
    <name evidence="5" type="ORF">EJB06_09800</name>
</gene>
<dbReference type="SUPFAM" id="SSF46689">
    <property type="entry name" value="Homeodomain-like"/>
    <property type="match status" value="2"/>
</dbReference>
<comment type="caution">
    <text evidence="5">The sequence shown here is derived from an EMBL/GenBank/DDBJ whole genome shotgun (WGS) entry which is preliminary data.</text>
</comment>
<dbReference type="GO" id="GO:0003700">
    <property type="term" value="F:DNA-binding transcription factor activity"/>
    <property type="evidence" value="ECO:0007669"/>
    <property type="project" value="InterPro"/>
</dbReference>
<dbReference type="AlphaFoldDB" id="A0A430HPJ8"/>
<dbReference type="RefSeq" id="WP_126073811.1">
    <property type="nucleotide sequence ID" value="NZ_CP051166.1"/>
</dbReference>
<dbReference type="PROSITE" id="PS00041">
    <property type="entry name" value="HTH_ARAC_FAMILY_1"/>
    <property type="match status" value="1"/>
</dbReference>
<dbReference type="GO" id="GO:0043565">
    <property type="term" value="F:sequence-specific DNA binding"/>
    <property type="evidence" value="ECO:0007669"/>
    <property type="project" value="InterPro"/>
</dbReference>
<protein>
    <submittedName>
        <fullName evidence="5">AraC family transcriptional regulator</fullName>
    </submittedName>
</protein>
<evidence type="ECO:0000256" key="3">
    <source>
        <dbReference type="ARBA" id="ARBA00023163"/>
    </source>
</evidence>
<dbReference type="Gene3D" id="1.10.10.60">
    <property type="entry name" value="Homeodomain-like"/>
    <property type="match status" value="2"/>
</dbReference>
<organism evidence="5 6">
    <name type="scientific">Massilia atriviolacea</name>
    <dbReference type="NCBI Taxonomy" id="2495579"/>
    <lineage>
        <taxon>Bacteria</taxon>
        <taxon>Pseudomonadati</taxon>
        <taxon>Pseudomonadota</taxon>
        <taxon>Betaproteobacteria</taxon>
        <taxon>Burkholderiales</taxon>
        <taxon>Oxalobacteraceae</taxon>
        <taxon>Telluria group</taxon>
        <taxon>Massilia</taxon>
    </lineage>
</organism>
<dbReference type="Pfam" id="PF12852">
    <property type="entry name" value="Cupin_6"/>
    <property type="match status" value="1"/>
</dbReference>
<dbReference type="InterPro" id="IPR018062">
    <property type="entry name" value="HTH_AraC-typ_CS"/>
</dbReference>
<keyword evidence="1" id="KW-0805">Transcription regulation</keyword>
<dbReference type="PANTHER" id="PTHR46796">
    <property type="entry name" value="HTH-TYPE TRANSCRIPTIONAL ACTIVATOR RHAS-RELATED"/>
    <property type="match status" value="1"/>
</dbReference>
<feature type="domain" description="HTH araC/xylS-type" evidence="4">
    <location>
        <begin position="199"/>
        <end position="297"/>
    </location>
</feature>